<reference evidence="1 2" key="1">
    <citation type="submission" date="2017-03" db="EMBL/GenBank/DDBJ databases">
        <authorList>
            <person name="Afonso C.L."/>
            <person name="Miller P.J."/>
            <person name="Scott M.A."/>
            <person name="Spackman E."/>
            <person name="Goraichik I."/>
            <person name="Dimitrov K.M."/>
            <person name="Suarez D.L."/>
            <person name="Swayne D.E."/>
        </authorList>
    </citation>
    <scope>NUCLEOTIDE SEQUENCE [LARGE SCALE GENOMIC DNA]</scope>
    <source>
        <strain evidence="1">SB41UT1</strain>
    </source>
</reference>
<dbReference type="OrthoDB" id="7008537at2"/>
<name>A0A1X7AHW5_9GAMM</name>
<dbReference type="InterPro" id="IPR036255">
    <property type="entry name" value="YgfB-like_sf"/>
</dbReference>
<evidence type="ECO:0000313" key="2">
    <source>
        <dbReference type="Proteomes" id="UP000196573"/>
    </source>
</evidence>
<accession>A0A1X7AHW5</accession>
<dbReference type="Gene3D" id="1.20.120.740">
    <property type="entry name" value="YgfB uncharacterised protein family UPF0149, PF03695"/>
    <property type="match status" value="1"/>
</dbReference>
<dbReference type="EMBL" id="FWPT01000003">
    <property type="protein sequence ID" value="SMA43693.1"/>
    <property type="molecule type" value="Genomic_DNA"/>
</dbReference>
<proteinExistence type="predicted"/>
<gene>
    <name evidence="1" type="ORF">EHSB41UT_01647</name>
</gene>
<organism evidence="1 2">
    <name type="scientific">Parendozoicomonas haliclonae</name>
    <dbReference type="NCBI Taxonomy" id="1960125"/>
    <lineage>
        <taxon>Bacteria</taxon>
        <taxon>Pseudomonadati</taxon>
        <taxon>Pseudomonadota</taxon>
        <taxon>Gammaproteobacteria</taxon>
        <taxon>Oceanospirillales</taxon>
        <taxon>Endozoicomonadaceae</taxon>
        <taxon>Parendozoicomonas</taxon>
    </lineage>
</organism>
<sequence>MTDSELLLDGPLFQALDRMADTDDESFDAIMGHGYLTAQVISPRPDSPEEICRTMFPNPEATGLSEEELVLQIQGVLSFIDSQFNNDDEDSFEIPVFLEDSEEDLLDSPLADWCAGFLEAHMSQEEAWLAANEQAVAELLLPIAVLSGVFADEEEFEEMSDNPELLEDMAIQLPEVMVELYLLMRTEG</sequence>
<dbReference type="NCBIfam" id="TIGR02292">
    <property type="entry name" value="ygfB_yecA"/>
    <property type="match status" value="1"/>
</dbReference>
<protein>
    <recommendedName>
        <fullName evidence="3">YecA family protein</fullName>
    </recommendedName>
</protein>
<keyword evidence="2" id="KW-1185">Reference proteome</keyword>
<dbReference type="Pfam" id="PF03695">
    <property type="entry name" value="UPF0149"/>
    <property type="match status" value="1"/>
</dbReference>
<dbReference type="SUPFAM" id="SSF101327">
    <property type="entry name" value="YgfB-like"/>
    <property type="match status" value="1"/>
</dbReference>
<dbReference type="AlphaFoldDB" id="A0A1X7AHW5"/>
<dbReference type="RefSeq" id="WP_087108708.1">
    <property type="nucleotide sequence ID" value="NZ_CBCSCN010000008.1"/>
</dbReference>
<evidence type="ECO:0000313" key="1">
    <source>
        <dbReference type="EMBL" id="SMA43693.1"/>
    </source>
</evidence>
<evidence type="ECO:0008006" key="3">
    <source>
        <dbReference type="Google" id="ProtNLM"/>
    </source>
</evidence>
<dbReference type="InterPro" id="IPR011978">
    <property type="entry name" value="YgfB-like"/>
</dbReference>
<dbReference type="Proteomes" id="UP000196573">
    <property type="component" value="Unassembled WGS sequence"/>
</dbReference>